<protein>
    <submittedName>
        <fullName evidence="6">ATP-grasp domain-containing protein</fullName>
    </submittedName>
</protein>
<evidence type="ECO:0000256" key="2">
    <source>
        <dbReference type="ARBA" id="ARBA00022741"/>
    </source>
</evidence>
<dbReference type="EMBL" id="JACOOZ010000011">
    <property type="protein sequence ID" value="MBC5668859.1"/>
    <property type="molecule type" value="Genomic_DNA"/>
</dbReference>
<evidence type="ECO:0000313" key="7">
    <source>
        <dbReference type="Proteomes" id="UP000597877"/>
    </source>
</evidence>
<dbReference type="Gene3D" id="3.40.50.20">
    <property type="match status" value="1"/>
</dbReference>
<proteinExistence type="predicted"/>
<evidence type="ECO:0000256" key="1">
    <source>
        <dbReference type="ARBA" id="ARBA00022598"/>
    </source>
</evidence>
<keyword evidence="3 4" id="KW-0067">ATP-binding</keyword>
<keyword evidence="1" id="KW-0436">Ligase</keyword>
<dbReference type="Pfam" id="PF13535">
    <property type="entry name" value="ATP-grasp_4"/>
    <property type="match status" value="1"/>
</dbReference>
<name>A0ABR7F5H3_9FIRM</name>
<dbReference type="RefSeq" id="WP_186840680.1">
    <property type="nucleotide sequence ID" value="NZ_JACOOZ010000011.1"/>
</dbReference>
<dbReference type="SMART" id="SM01209">
    <property type="entry name" value="GARS_A"/>
    <property type="match status" value="1"/>
</dbReference>
<dbReference type="Gene3D" id="3.30.470.20">
    <property type="entry name" value="ATP-grasp fold, B domain"/>
    <property type="match status" value="1"/>
</dbReference>
<feature type="domain" description="ATP-grasp" evidence="5">
    <location>
        <begin position="111"/>
        <end position="304"/>
    </location>
</feature>
<dbReference type="PROSITE" id="PS50975">
    <property type="entry name" value="ATP_GRASP"/>
    <property type="match status" value="1"/>
</dbReference>
<reference evidence="6 7" key="1">
    <citation type="submission" date="2020-08" db="EMBL/GenBank/DDBJ databases">
        <title>Genome public.</title>
        <authorList>
            <person name="Liu C."/>
            <person name="Sun Q."/>
        </authorList>
    </citation>
    <scope>NUCLEOTIDE SEQUENCE [LARGE SCALE GENOMIC DNA]</scope>
    <source>
        <strain evidence="6 7">BX4</strain>
    </source>
</reference>
<dbReference type="InterPro" id="IPR052032">
    <property type="entry name" value="ATP-dep_AA_Ligase"/>
</dbReference>
<sequence>MIQQKKAIVLGGTNPHIELIKQLQKRNYYVILVDYLENPPAKKYADVHIQESTMDQETVLKIAAENKVDLVISACVDQANITACYVAEKLGLTKPYTYDLAHKITNKGYMKKIMVKEGIPTTKYVYLEQNQNIENLELRYPVIVKPADACAASGVKKANDIKELSVYFEEAKNVSRTKSVIVEEFFTGIEVSAYCFVENGNARVVMISQRMSVIEGEKKVLKCYATVTPPNISKKAYEKIEVVADKIAKAFGLDNTALHVQFLINGDDIDVIEFAPRVGGGISYYTILQKTGFDIIGATIDSYEEKKVKLYLSDDGCFYSVNLIYGLPGIFDHLTGVDELINEGVIEGVFYHKTKGMEIGSDRASAGRVAAFLVKGITKEEMYKKIKTAIDRIDVIDIDGNCIMRKDLFLGNLDETSAIQ</sequence>
<dbReference type="InterPro" id="IPR013815">
    <property type="entry name" value="ATP_grasp_subdomain_1"/>
</dbReference>
<accession>A0ABR7F5H3</accession>
<evidence type="ECO:0000313" key="6">
    <source>
        <dbReference type="EMBL" id="MBC5668859.1"/>
    </source>
</evidence>
<dbReference type="Gene3D" id="3.30.1490.20">
    <property type="entry name" value="ATP-grasp fold, A domain"/>
    <property type="match status" value="1"/>
</dbReference>
<dbReference type="InterPro" id="IPR011761">
    <property type="entry name" value="ATP-grasp"/>
</dbReference>
<evidence type="ECO:0000259" key="5">
    <source>
        <dbReference type="PROSITE" id="PS50975"/>
    </source>
</evidence>
<organism evidence="6 7">
    <name type="scientific">Eubacterium segne</name>
    <dbReference type="NCBI Taxonomy" id="2763045"/>
    <lineage>
        <taxon>Bacteria</taxon>
        <taxon>Bacillati</taxon>
        <taxon>Bacillota</taxon>
        <taxon>Clostridia</taxon>
        <taxon>Eubacteriales</taxon>
        <taxon>Eubacteriaceae</taxon>
        <taxon>Eubacterium</taxon>
    </lineage>
</organism>
<evidence type="ECO:0000256" key="4">
    <source>
        <dbReference type="PROSITE-ProRule" id="PRU00409"/>
    </source>
</evidence>
<comment type="caution">
    <text evidence="6">The sequence shown here is derived from an EMBL/GenBank/DDBJ whole genome shotgun (WGS) entry which is preliminary data.</text>
</comment>
<keyword evidence="7" id="KW-1185">Reference proteome</keyword>
<gene>
    <name evidence="6" type="ORF">H8S00_12865</name>
</gene>
<evidence type="ECO:0000256" key="3">
    <source>
        <dbReference type="ARBA" id="ARBA00022840"/>
    </source>
</evidence>
<keyword evidence="2 4" id="KW-0547">Nucleotide-binding</keyword>
<dbReference type="PANTHER" id="PTHR43585:SF2">
    <property type="entry name" value="ATP-GRASP ENZYME FSQD"/>
    <property type="match status" value="1"/>
</dbReference>
<dbReference type="Proteomes" id="UP000597877">
    <property type="component" value="Unassembled WGS sequence"/>
</dbReference>
<dbReference type="PANTHER" id="PTHR43585">
    <property type="entry name" value="FUMIPYRROLE BIOSYNTHESIS PROTEIN C"/>
    <property type="match status" value="1"/>
</dbReference>
<dbReference type="SUPFAM" id="SSF56059">
    <property type="entry name" value="Glutathione synthetase ATP-binding domain-like"/>
    <property type="match status" value="1"/>
</dbReference>